<gene>
    <name evidence="5" type="ORF">QQX98_009985</name>
</gene>
<organism evidence="5 6">
    <name type="scientific">Neonectria punicea</name>
    <dbReference type="NCBI Taxonomy" id="979145"/>
    <lineage>
        <taxon>Eukaryota</taxon>
        <taxon>Fungi</taxon>
        <taxon>Dikarya</taxon>
        <taxon>Ascomycota</taxon>
        <taxon>Pezizomycotina</taxon>
        <taxon>Sordariomycetes</taxon>
        <taxon>Hypocreomycetidae</taxon>
        <taxon>Hypocreales</taxon>
        <taxon>Nectriaceae</taxon>
        <taxon>Neonectria</taxon>
    </lineage>
</organism>
<dbReference type="CDD" id="cd00067">
    <property type="entry name" value="GAL4"/>
    <property type="match status" value="1"/>
</dbReference>
<dbReference type="PROSITE" id="PS00463">
    <property type="entry name" value="ZN2_CY6_FUNGAL_1"/>
    <property type="match status" value="1"/>
</dbReference>
<dbReference type="Pfam" id="PF11951">
    <property type="entry name" value="Fungal_trans_2"/>
    <property type="match status" value="1"/>
</dbReference>
<feature type="region of interest" description="Disordered" evidence="3">
    <location>
        <begin position="89"/>
        <end position="163"/>
    </location>
</feature>
<evidence type="ECO:0000256" key="3">
    <source>
        <dbReference type="SAM" id="MobiDB-lite"/>
    </source>
</evidence>
<dbReference type="PANTHER" id="PTHR37534:SF20">
    <property type="entry name" value="PRO1A C6 ZINK-FINGER PROTEIN"/>
    <property type="match status" value="1"/>
</dbReference>
<dbReference type="InterPro" id="IPR001138">
    <property type="entry name" value="Zn2Cys6_DnaBD"/>
</dbReference>
<proteinExistence type="predicted"/>
<dbReference type="Gene3D" id="4.10.240.10">
    <property type="entry name" value="Zn(2)-C6 fungal-type DNA-binding domain"/>
    <property type="match status" value="1"/>
</dbReference>
<comment type="caution">
    <text evidence="5">The sequence shown here is derived from an EMBL/GenBank/DDBJ whole genome shotgun (WGS) entry which is preliminary data.</text>
</comment>
<dbReference type="SUPFAM" id="SSF57701">
    <property type="entry name" value="Zn2/Cys6 DNA-binding domain"/>
    <property type="match status" value="1"/>
</dbReference>
<dbReference type="Pfam" id="PF00172">
    <property type="entry name" value="Zn_clus"/>
    <property type="match status" value="1"/>
</dbReference>
<reference evidence="5 6" key="1">
    <citation type="journal article" date="2025" name="Microbiol. Resour. Announc.">
        <title>Draft genome sequences for Neonectria magnoliae and Neonectria punicea, canker pathogens of Liriodendron tulipifera and Acer saccharum in West Virginia.</title>
        <authorList>
            <person name="Petronek H.M."/>
            <person name="Kasson M.T."/>
            <person name="Metheny A.M."/>
            <person name="Stauder C.M."/>
            <person name="Lovett B."/>
            <person name="Lynch S.C."/>
            <person name="Garnas J.R."/>
            <person name="Kasson L.R."/>
            <person name="Stajich J.E."/>
        </authorList>
    </citation>
    <scope>NUCLEOTIDE SEQUENCE [LARGE SCALE GENOMIC DNA]</scope>
    <source>
        <strain evidence="5 6">NRRL 64653</strain>
    </source>
</reference>
<feature type="compositionally biased region" description="Polar residues" evidence="3">
    <location>
        <begin position="124"/>
        <end position="149"/>
    </location>
</feature>
<evidence type="ECO:0000256" key="2">
    <source>
        <dbReference type="ARBA" id="ARBA00023242"/>
    </source>
</evidence>
<accession>A0ABR1GQX7</accession>
<protein>
    <recommendedName>
        <fullName evidence="4">Zn(2)-C6 fungal-type domain-containing protein</fullName>
    </recommendedName>
</protein>
<dbReference type="EMBL" id="JAZAVJ010000208">
    <property type="protein sequence ID" value="KAK7407870.1"/>
    <property type="molecule type" value="Genomic_DNA"/>
</dbReference>
<keyword evidence="2" id="KW-0539">Nucleus</keyword>
<dbReference type="InterPro" id="IPR021858">
    <property type="entry name" value="Fun_TF"/>
</dbReference>
<dbReference type="PANTHER" id="PTHR37534">
    <property type="entry name" value="TRANSCRIPTIONAL ACTIVATOR PROTEIN UGA3"/>
    <property type="match status" value="1"/>
</dbReference>
<sequence length="623" mass="69516">MFRHLMSAKVRSNAGCWTCRLRRKKCDEKRPICDGCGALEIQCYYDEQKPEWMDNGPKQKAMAEKIKSQVKKQASQRRDRKYMEMLESGTRDVNLGGGPPGDDAQAKKSSDHNGVRRESADVFISSSDTDPTSGHDTGSTPASSNTSGASPPEAPWHSQFVVRPPEDPLGTGISTEVHFIMIYLDYVFPYLFPFYRPPMLAGGRGWVLDVLQSNKAVWHTATSLASYFFSIALSKGAKEHEECTNRMVHQLQSQLEMGLRELQREMSAINTAGCLAGPRERLQVLQSILQMLIFEVSTSNKEHWRMHLDAAIAMFLQIIPTPEMWTEVLDGLYTLKWPPPSMGLHRPFSTPQAALRFFTANILYVDVMSSITLEQAPRLQKYQAPVIPGCKSLGSRPNVQTAGPLFMEEFVGLQNWVVQIIGDIAALDAWKKEQKRAGSLSTTELVQRGKVMNDAIKAGLEVMESEAQEMQLASNPIHAMLLNHTPPSEPGLTSLSPPLLIHNIIWLQAALTYLHVVISGWQPSCPEIRNSVSRMTMLLSELPQDTGIRTLAWPFCIAGCLSPPEDECKYRAMVLRMGAVSVFGTVKGAMEIMEAVWAQRNQIDESWDVAKCMRILGHGVLLI</sequence>
<dbReference type="PROSITE" id="PS50048">
    <property type="entry name" value="ZN2_CY6_FUNGAL_2"/>
    <property type="match status" value="1"/>
</dbReference>
<dbReference type="InterPro" id="IPR036864">
    <property type="entry name" value="Zn2-C6_fun-type_DNA-bd_sf"/>
</dbReference>
<feature type="compositionally biased region" description="Basic and acidic residues" evidence="3">
    <location>
        <begin position="104"/>
        <end position="120"/>
    </location>
</feature>
<dbReference type="SMART" id="SM00066">
    <property type="entry name" value="GAL4"/>
    <property type="match status" value="1"/>
</dbReference>
<feature type="domain" description="Zn(2)-C6 fungal-type" evidence="4">
    <location>
        <begin position="15"/>
        <end position="45"/>
    </location>
</feature>
<name>A0ABR1GQX7_9HYPO</name>
<keyword evidence="6" id="KW-1185">Reference proteome</keyword>
<evidence type="ECO:0000313" key="6">
    <source>
        <dbReference type="Proteomes" id="UP001498476"/>
    </source>
</evidence>
<evidence type="ECO:0000313" key="5">
    <source>
        <dbReference type="EMBL" id="KAK7407870.1"/>
    </source>
</evidence>
<dbReference type="Proteomes" id="UP001498476">
    <property type="component" value="Unassembled WGS sequence"/>
</dbReference>
<comment type="subcellular location">
    <subcellularLocation>
        <location evidence="1">Nucleus</location>
    </subcellularLocation>
</comment>
<evidence type="ECO:0000256" key="1">
    <source>
        <dbReference type="ARBA" id="ARBA00004123"/>
    </source>
</evidence>
<evidence type="ECO:0000259" key="4">
    <source>
        <dbReference type="PROSITE" id="PS50048"/>
    </source>
</evidence>